<dbReference type="RefSeq" id="WP_028308457.1">
    <property type="nucleotide sequence ID" value="NZ_JQKC01000035.1"/>
</dbReference>
<dbReference type="Gene3D" id="1.10.3680.10">
    <property type="entry name" value="TerB-like"/>
    <property type="match status" value="1"/>
</dbReference>
<evidence type="ECO:0000313" key="2">
    <source>
        <dbReference type="Proteomes" id="UP000036923"/>
    </source>
</evidence>
<dbReference type="InterPro" id="IPR029024">
    <property type="entry name" value="TerB-like"/>
</dbReference>
<gene>
    <name evidence="1" type="ORF">Bccel_2979</name>
</gene>
<dbReference type="AlphaFoldDB" id="A0A0L6JPL0"/>
<dbReference type="STRING" id="398512.Bccel_2979"/>
<proteinExistence type="predicted"/>
<comment type="caution">
    <text evidence="1">The sequence shown here is derived from an EMBL/GenBank/DDBJ whole genome shotgun (WGS) entry which is preliminary data.</text>
</comment>
<dbReference type="eggNOG" id="ENOG503482Y">
    <property type="taxonomic scope" value="Bacteria"/>
</dbReference>
<evidence type="ECO:0000313" key="1">
    <source>
        <dbReference type="EMBL" id="KNY27708.1"/>
    </source>
</evidence>
<organism evidence="1 2">
    <name type="scientific">Pseudobacteroides cellulosolvens ATCC 35603 = DSM 2933</name>
    <dbReference type="NCBI Taxonomy" id="398512"/>
    <lineage>
        <taxon>Bacteria</taxon>
        <taxon>Bacillati</taxon>
        <taxon>Bacillota</taxon>
        <taxon>Clostridia</taxon>
        <taxon>Eubacteriales</taxon>
        <taxon>Oscillospiraceae</taxon>
        <taxon>Pseudobacteroides</taxon>
    </lineage>
</organism>
<keyword evidence="2" id="KW-1185">Reference proteome</keyword>
<dbReference type="SUPFAM" id="SSF158682">
    <property type="entry name" value="TerB-like"/>
    <property type="match status" value="1"/>
</dbReference>
<dbReference type="OrthoDB" id="2003510at2"/>
<dbReference type="Proteomes" id="UP000036923">
    <property type="component" value="Unassembled WGS sequence"/>
</dbReference>
<reference evidence="2" key="1">
    <citation type="submission" date="2015-07" db="EMBL/GenBank/DDBJ databases">
        <title>Near-Complete Genome Sequence of the Cellulolytic Bacterium Bacteroides (Pseudobacteroides) cellulosolvens ATCC 35603.</title>
        <authorList>
            <person name="Dassa B."/>
            <person name="Utturkar S.M."/>
            <person name="Klingeman D.M."/>
            <person name="Hurt R.A."/>
            <person name="Keller M."/>
            <person name="Xu J."/>
            <person name="Reddy Y.H.K."/>
            <person name="Borovok I."/>
            <person name="Grinberg I.R."/>
            <person name="Lamed R."/>
            <person name="Zhivin O."/>
            <person name="Bayer E.A."/>
            <person name="Brown S.D."/>
        </authorList>
    </citation>
    <scope>NUCLEOTIDE SEQUENCE [LARGE SCALE GENOMIC DNA]</scope>
    <source>
        <strain evidence="2">DSM 2933</strain>
    </source>
</reference>
<accession>A0A0L6JPL0</accession>
<dbReference type="EMBL" id="LGTC01000001">
    <property type="protein sequence ID" value="KNY27708.1"/>
    <property type="molecule type" value="Genomic_DNA"/>
</dbReference>
<sequence>MLLKYLSKPEQELFLELCNFAANIDNDYSEQEKNYIQEYRQEMALDENAYTIKRLEYDEIVKKILEISTPESIRRIIIELIALLKSDGILHSQENNLIAKLQEDFKLSSDILKEIYESLENLENAYAKIFAIVNGN</sequence>
<name>A0A0L6JPL0_9FIRM</name>
<protein>
    <submittedName>
        <fullName evidence="1">Tellurite resistance TerB</fullName>
    </submittedName>
</protein>